<sequence length="112" mass="12510">MLAVIERVIMIRHQLEAGGEIELSVFYLALGVKAAYECMMIALPNGEWRAYDNLDACQLADLMLQAAAHVDPKRRRKHKRGPKAREKPGYVSGAEARKHVSTARVLKQGLIV</sequence>
<organism evidence="2 3">
    <name type="scientific">Massilia mucilaginosa</name>
    <dbReference type="NCBI Taxonomy" id="2609282"/>
    <lineage>
        <taxon>Bacteria</taxon>
        <taxon>Pseudomonadati</taxon>
        <taxon>Pseudomonadota</taxon>
        <taxon>Betaproteobacteria</taxon>
        <taxon>Burkholderiales</taxon>
        <taxon>Oxalobacteraceae</taxon>
        <taxon>Telluria group</taxon>
        <taxon>Massilia</taxon>
    </lineage>
</organism>
<evidence type="ECO:0000256" key="1">
    <source>
        <dbReference type="SAM" id="MobiDB-lite"/>
    </source>
</evidence>
<dbReference type="RefSeq" id="WP_223164808.1">
    <property type="nucleotide sequence ID" value="NZ_WHJH01000033.1"/>
</dbReference>
<feature type="region of interest" description="Disordered" evidence="1">
    <location>
        <begin position="70"/>
        <end position="96"/>
    </location>
</feature>
<keyword evidence="3" id="KW-1185">Reference proteome</keyword>
<proteinExistence type="predicted"/>
<name>A0ABX0NXL5_9BURK</name>
<gene>
    <name evidence="2" type="ORF">F2P45_22205</name>
</gene>
<evidence type="ECO:0000313" key="3">
    <source>
        <dbReference type="Proteomes" id="UP000609726"/>
    </source>
</evidence>
<evidence type="ECO:0008006" key="4">
    <source>
        <dbReference type="Google" id="ProtNLM"/>
    </source>
</evidence>
<accession>A0ABX0NXL5</accession>
<dbReference type="EMBL" id="WHJH01000033">
    <property type="protein sequence ID" value="NHZ91698.1"/>
    <property type="molecule type" value="Genomic_DNA"/>
</dbReference>
<reference evidence="2 3" key="1">
    <citation type="submission" date="2019-10" db="EMBL/GenBank/DDBJ databases">
        <title>Taxonomy of Antarctic Massilia spp.: description of Massilia rubra sp. nov., Massilia aquatica sp. nov., Massilia mucilaginosa sp. nov., Massilia frigida sp. nov. isolated from streams, lakes and regoliths.</title>
        <authorList>
            <person name="Holochova P."/>
            <person name="Sedlacek I."/>
            <person name="Kralova S."/>
            <person name="Maslanova I."/>
            <person name="Busse H.-J."/>
            <person name="Stankova E."/>
            <person name="Vrbovska V."/>
            <person name="Kovarovic V."/>
            <person name="Bartak M."/>
            <person name="Svec P."/>
            <person name="Pantucek R."/>
        </authorList>
    </citation>
    <scope>NUCLEOTIDE SEQUENCE [LARGE SCALE GENOMIC DNA]</scope>
    <source>
        <strain evidence="2 3">CCM 8733</strain>
    </source>
</reference>
<protein>
    <recommendedName>
        <fullName evidence="4">Transposase</fullName>
    </recommendedName>
</protein>
<evidence type="ECO:0000313" key="2">
    <source>
        <dbReference type="EMBL" id="NHZ91698.1"/>
    </source>
</evidence>
<comment type="caution">
    <text evidence="2">The sequence shown here is derived from an EMBL/GenBank/DDBJ whole genome shotgun (WGS) entry which is preliminary data.</text>
</comment>
<dbReference type="Proteomes" id="UP000609726">
    <property type="component" value="Unassembled WGS sequence"/>
</dbReference>
<feature type="compositionally biased region" description="Basic residues" evidence="1">
    <location>
        <begin position="72"/>
        <end position="82"/>
    </location>
</feature>